<feature type="compositionally biased region" description="Basic residues" evidence="1">
    <location>
        <begin position="25"/>
        <end position="41"/>
    </location>
</feature>
<sequence length="66" mass="7743">MPGLATKQRADKKDKTESFEEKRARILKQKLKYRKDPRKRFVPATNYRDAPRQANTPIPKLTNSSK</sequence>
<evidence type="ECO:0000256" key="1">
    <source>
        <dbReference type="SAM" id="MobiDB-lite"/>
    </source>
</evidence>
<reference evidence="3" key="1">
    <citation type="submission" date="2016-09" db="EMBL/GenBank/DDBJ databases">
        <authorList>
            <person name="Strepis N."/>
        </authorList>
    </citation>
    <scope>NUCLEOTIDE SEQUENCE [LARGE SCALE GENOMIC DNA]</scope>
</reference>
<dbReference type="STRING" id="1892869.ACGLYG10_1786"/>
<accession>A0A1M4S007</accession>
<dbReference type="Proteomes" id="UP000184291">
    <property type="component" value="Unassembled WGS sequence"/>
</dbReference>
<feature type="compositionally biased region" description="Polar residues" evidence="1">
    <location>
        <begin position="53"/>
        <end position="66"/>
    </location>
</feature>
<dbReference type="AlphaFoldDB" id="A0A1M4S007"/>
<feature type="region of interest" description="Disordered" evidence="1">
    <location>
        <begin position="1"/>
        <end position="66"/>
    </location>
</feature>
<evidence type="ECO:0000313" key="2">
    <source>
        <dbReference type="EMBL" id="SHE25565.1"/>
    </source>
</evidence>
<keyword evidence="3" id="KW-1185">Reference proteome</keyword>
<proteinExistence type="predicted"/>
<protein>
    <submittedName>
        <fullName evidence="2">Uncharacterized protein</fullName>
    </submittedName>
</protein>
<name>A0A1M4S007_9ACTO</name>
<organism evidence="2 3">
    <name type="scientific">Actinomyces glycerinitolerans</name>
    <dbReference type="NCBI Taxonomy" id="1892869"/>
    <lineage>
        <taxon>Bacteria</taxon>
        <taxon>Bacillati</taxon>
        <taxon>Actinomycetota</taxon>
        <taxon>Actinomycetes</taxon>
        <taxon>Actinomycetales</taxon>
        <taxon>Actinomycetaceae</taxon>
        <taxon>Actinomyces</taxon>
    </lineage>
</organism>
<feature type="compositionally biased region" description="Basic and acidic residues" evidence="1">
    <location>
        <begin position="8"/>
        <end position="24"/>
    </location>
</feature>
<evidence type="ECO:0000313" key="3">
    <source>
        <dbReference type="Proteomes" id="UP000184291"/>
    </source>
</evidence>
<dbReference type="EMBL" id="FQTT01000011">
    <property type="protein sequence ID" value="SHE25565.1"/>
    <property type="molecule type" value="Genomic_DNA"/>
</dbReference>
<gene>
    <name evidence="2" type="ORF">ACGLYG10_1786</name>
</gene>